<dbReference type="InterPro" id="IPR001314">
    <property type="entry name" value="Peptidase_S1A"/>
</dbReference>
<feature type="chain" id="PRO_5002341675" description="Peptidase S1 domain-containing protein" evidence="4">
    <location>
        <begin position="21"/>
        <end position="338"/>
    </location>
</feature>
<dbReference type="PANTHER" id="PTHR24276">
    <property type="entry name" value="POLYSERASE-RELATED"/>
    <property type="match status" value="1"/>
</dbReference>
<evidence type="ECO:0000313" key="7">
    <source>
        <dbReference type="Proteomes" id="UP000054544"/>
    </source>
</evidence>
<protein>
    <recommendedName>
        <fullName evidence="5">Peptidase S1 domain-containing protein</fullName>
    </recommendedName>
</protein>
<dbReference type="CDD" id="cd00190">
    <property type="entry name" value="Tryp_SPc"/>
    <property type="match status" value="1"/>
</dbReference>
<proteinExistence type="inferred from homology"/>
<dbReference type="SUPFAM" id="SSF50494">
    <property type="entry name" value="Trypsin-like serine proteases"/>
    <property type="match status" value="1"/>
</dbReference>
<reference evidence="7" key="1">
    <citation type="journal article" date="2014" name="BMC Genomics">
        <title>The genome sequence of the biocontrol fungus Metarhizium anisopliae and comparative genomics of Metarhizium species.</title>
        <authorList>
            <person name="Pattemore J.A."/>
            <person name="Hane J.K."/>
            <person name="Williams A.H."/>
            <person name="Wilson B.A."/>
            <person name="Stodart B.J."/>
            <person name="Ash G.J."/>
        </authorList>
    </citation>
    <scope>NUCLEOTIDE SEQUENCE [LARGE SCALE GENOMIC DNA]</scope>
    <source>
        <strain evidence="7">BRIP 53293</strain>
    </source>
</reference>
<evidence type="ECO:0000313" key="6">
    <source>
        <dbReference type="EMBL" id="KJK73753.1"/>
    </source>
</evidence>
<evidence type="ECO:0000256" key="1">
    <source>
        <dbReference type="ARBA" id="ARBA00007664"/>
    </source>
</evidence>
<dbReference type="SMART" id="SM00020">
    <property type="entry name" value="Tryp_SPc"/>
    <property type="match status" value="1"/>
</dbReference>
<feature type="signal peptide" evidence="4">
    <location>
        <begin position="1"/>
        <end position="20"/>
    </location>
</feature>
<keyword evidence="4" id="KW-0732">Signal</keyword>
<keyword evidence="2" id="KW-1015">Disulfide bond</keyword>
<dbReference type="STRING" id="1291518.A0A0D9NJ50"/>
<keyword evidence="3" id="KW-0720">Serine protease</keyword>
<dbReference type="PROSITE" id="PS00134">
    <property type="entry name" value="TRYPSIN_HIS"/>
    <property type="match status" value="1"/>
</dbReference>
<dbReference type="InterPro" id="IPR001254">
    <property type="entry name" value="Trypsin_dom"/>
</dbReference>
<dbReference type="GO" id="GO:0004252">
    <property type="term" value="F:serine-type endopeptidase activity"/>
    <property type="evidence" value="ECO:0007669"/>
    <property type="project" value="InterPro"/>
</dbReference>
<dbReference type="InterPro" id="IPR050430">
    <property type="entry name" value="Peptidase_S1"/>
</dbReference>
<dbReference type="PRINTS" id="PR00722">
    <property type="entry name" value="CHYMOTRYPSIN"/>
</dbReference>
<keyword evidence="3" id="KW-0645">Protease</keyword>
<evidence type="ECO:0000256" key="4">
    <source>
        <dbReference type="SAM" id="SignalP"/>
    </source>
</evidence>
<dbReference type="InterPro" id="IPR009003">
    <property type="entry name" value="Peptidase_S1_PA"/>
</dbReference>
<comment type="similarity">
    <text evidence="1">Belongs to the peptidase S1 family.</text>
</comment>
<dbReference type="GO" id="GO:0006508">
    <property type="term" value="P:proteolysis"/>
    <property type="evidence" value="ECO:0007669"/>
    <property type="project" value="UniProtKB-KW"/>
</dbReference>
<evidence type="ECO:0000259" key="5">
    <source>
        <dbReference type="PROSITE" id="PS50240"/>
    </source>
</evidence>
<keyword evidence="3" id="KW-0378">Hydrolase</keyword>
<evidence type="ECO:0000256" key="3">
    <source>
        <dbReference type="RuleBase" id="RU363034"/>
    </source>
</evidence>
<dbReference type="Gene3D" id="2.40.10.10">
    <property type="entry name" value="Trypsin-like serine proteases"/>
    <property type="match status" value="1"/>
</dbReference>
<dbReference type="AlphaFoldDB" id="A0A0D9NJ50"/>
<dbReference type="PROSITE" id="PS00135">
    <property type="entry name" value="TRYPSIN_SER"/>
    <property type="match status" value="1"/>
</dbReference>
<dbReference type="InterPro" id="IPR018114">
    <property type="entry name" value="TRYPSIN_HIS"/>
</dbReference>
<accession>A0A0D9NJ50</accession>
<evidence type="ECO:0000256" key="2">
    <source>
        <dbReference type="ARBA" id="ARBA00023157"/>
    </source>
</evidence>
<dbReference type="PROSITE" id="PS50240">
    <property type="entry name" value="TRYPSIN_DOM"/>
    <property type="match status" value="1"/>
</dbReference>
<dbReference type="PANTHER" id="PTHR24276:SF98">
    <property type="entry name" value="FI18310P1-RELATED"/>
    <property type="match status" value="1"/>
</dbReference>
<keyword evidence="7" id="KW-1185">Reference proteome</keyword>
<dbReference type="EMBL" id="KE384781">
    <property type="protein sequence ID" value="KJK73753.1"/>
    <property type="molecule type" value="Genomic_DNA"/>
</dbReference>
<dbReference type="Pfam" id="PF00089">
    <property type="entry name" value="Trypsin"/>
    <property type="match status" value="1"/>
</dbReference>
<feature type="domain" description="Peptidase S1" evidence="5">
    <location>
        <begin position="27"/>
        <end position="244"/>
    </location>
</feature>
<dbReference type="InterPro" id="IPR033116">
    <property type="entry name" value="TRYPSIN_SER"/>
</dbReference>
<dbReference type="InterPro" id="IPR043504">
    <property type="entry name" value="Peptidase_S1_PA_chymotrypsin"/>
</dbReference>
<sequence>MVLNIATALVAFSVVSAAAAATIDKRVIGGEDAKDGEIPFIVSLSGDGGQCSGSLLDSTTVLTAAHCLEGQFTFNRRTGGVIADIASAKEHPSYIKGRGFHDIAILKLSTPIKTNETLGIGYAVLPANGSDPAPNSPAITAGWGVQGNGDPHGNRIANKLAKVVIPVRARQDCRLQFKTPEAHPDTICAGAKGKDACHGDSGGPLIDQETGQLIGIVSRGLCTNPPTVYTRVGSYIPWIKDHLGGVGSGPKPISPTSTVLPKSTPTPGQKRPWIELLDYGMVFNCGFTENREEKCGTEIYCGLFDSERLHDGAFKNSKECFDAHVPKPKAARASFPRQ</sequence>
<dbReference type="Proteomes" id="UP000054544">
    <property type="component" value="Unassembled WGS sequence"/>
</dbReference>
<gene>
    <name evidence="6" type="ORF">H634G_10989</name>
</gene>
<name>A0A0D9NJ50_METAN</name>
<organism evidence="6 7">
    <name type="scientific">Metarhizium anisopliae BRIP 53293</name>
    <dbReference type="NCBI Taxonomy" id="1291518"/>
    <lineage>
        <taxon>Eukaryota</taxon>
        <taxon>Fungi</taxon>
        <taxon>Dikarya</taxon>
        <taxon>Ascomycota</taxon>
        <taxon>Pezizomycotina</taxon>
        <taxon>Sordariomycetes</taxon>
        <taxon>Hypocreomycetidae</taxon>
        <taxon>Hypocreales</taxon>
        <taxon>Clavicipitaceae</taxon>
        <taxon>Metarhizium</taxon>
    </lineage>
</organism>